<sequence>MKFNYIVVLVFIFTLFSANAQQDVQFSDYKLNMSSFNPAFAGFFDGSVLLIHRTQFVGLDGAPESKNLNVNIPLTLNMGTGFNVISDKLGITEELVVTADYSYTIFIDDLNMFTFGLKGGFNLLNVDYSLLDIKDMGDYSFENNIENKVSPRVGVGFLFNTPSWFVSLSTPNFIKENYNPTVKVATVTTRPHIYFSTGYQMPLNDELLFKPSILAKAVAGAPLAIDLALNFEFQEKFRFGASYRWDSAITGIVGMNMLKDFQAGYAYDYSTTNLGKFAPSSHQFYLKYTFRQSKDMRRECASCSFINSADNIGF</sequence>
<protein>
    <submittedName>
        <fullName evidence="2">Type IX secretion system PorP/SprF family membrane protein</fullName>
    </submittedName>
    <submittedName>
        <fullName evidence="3">Type IX secretion system membrane protein, PorP/SprF family</fullName>
    </submittedName>
</protein>
<dbReference type="InterPro" id="IPR019861">
    <property type="entry name" value="PorP/SprF_Bacteroidetes"/>
</dbReference>
<dbReference type="AlphaFoldDB" id="A0A1M5I694"/>
<dbReference type="EMBL" id="PVUB01000001">
    <property type="protein sequence ID" value="PRZ27801.1"/>
    <property type="molecule type" value="Genomic_DNA"/>
</dbReference>
<dbReference type="EMBL" id="FQWO01000001">
    <property type="protein sequence ID" value="SHG23559.1"/>
    <property type="molecule type" value="Genomic_DNA"/>
</dbReference>
<gene>
    <name evidence="2" type="ORF">BC624_10182</name>
    <name evidence="3" type="ORF">SAMN05443373_10182</name>
</gene>
<dbReference type="NCBIfam" id="TIGR03519">
    <property type="entry name" value="T9SS_PorP_fam"/>
    <property type="match status" value="1"/>
</dbReference>
<evidence type="ECO:0000313" key="3">
    <source>
        <dbReference type="EMBL" id="SHG23559.1"/>
    </source>
</evidence>
<dbReference type="Pfam" id="PF11751">
    <property type="entry name" value="PorP_SprF"/>
    <property type="match status" value="1"/>
</dbReference>
<name>A0A1M5I694_9FLAO</name>
<evidence type="ECO:0000313" key="4">
    <source>
        <dbReference type="Proteomes" id="UP000184384"/>
    </source>
</evidence>
<reference evidence="3" key="2">
    <citation type="submission" date="2016-11" db="EMBL/GenBank/DDBJ databases">
        <authorList>
            <person name="Jaros S."/>
            <person name="Januszkiewicz K."/>
            <person name="Wedrychowicz H."/>
        </authorList>
    </citation>
    <scope>NUCLEOTIDE SEQUENCE [LARGE SCALE GENOMIC DNA]</scope>
    <source>
        <strain evidence="3">DSM 19729</strain>
    </source>
</reference>
<reference evidence="4" key="1">
    <citation type="submission" date="2016-11" db="EMBL/GenBank/DDBJ databases">
        <authorList>
            <person name="Varghese N."/>
            <person name="Submissions S."/>
        </authorList>
    </citation>
    <scope>NUCLEOTIDE SEQUENCE [LARGE SCALE GENOMIC DNA]</scope>
    <source>
        <strain evidence="4">DSM 19729</strain>
    </source>
</reference>
<evidence type="ECO:0000313" key="5">
    <source>
        <dbReference type="Proteomes" id="UP000237771"/>
    </source>
</evidence>
<reference evidence="2 5" key="3">
    <citation type="submission" date="2018-03" db="EMBL/GenBank/DDBJ databases">
        <title>Genomic Encyclopedia of Archaeal and Bacterial Type Strains, Phase II (KMG-II): from individual species to whole genera.</title>
        <authorList>
            <person name="Goeker M."/>
        </authorList>
    </citation>
    <scope>NUCLEOTIDE SEQUENCE [LARGE SCALE GENOMIC DNA]</scope>
    <source>
        <strain evidence="2 5">DSM 17797</strain>
    </source>
</reference>
<dbReference type="Proteomes" id="UP000237771">
    <property type="component" value="Unassembled WGS sequence"/>
</dbReference>
<feature type="signal peptide" evidence="1">
    <location>
        <begin position="1"/>
        <end position="20"/>
    </location>
</feature>
<feature type="chain" id="PRO_5012047715" evidence="1">
    <location>
        <begin position="21"/>
        <end position="314"/>
    </location>
</feature>
<proteinExistence type="predicted"/>
<evidence type="ECO:0000313" key="2">
    <source>
        <dbReference type="EMBL" id="PRZ27801.1"/>
    </source>
</evidence>
<dbReference type="OrthoDB" id="1320396at2"/>
<accession>A0A1M5I694</accession>
<keyword evidence="5" id="KW-1185">Reference proteome</keyword>
<dbReference type="STRING" id="280093.SAMN05443373_10182"/>
<organism evidence="3 4">
    <name type="scientific">Flavobacterium granuli</name>
    <dbReference type="NCBI Taxonomy" id="280093"/>
    <lineage>
        <taxon>Bacteria</taxon>
        <taxon>Pseudomonadati</taxon>
        <taxon>Bacteroidota</taxon>
        <taxon>Flavobacteriia</taxon>
        <taxon>Flavobacteriales</taxon>
        <taxon>Flavobacteriaceae</taxon>
        <taxon>Flavobacterium</taxon>
    </lineage>
</organism>
<evidence type="ECO:0000256" key="1">
    <source>
        <dbReference type="SAM" id="SignalP"/>
    </source>
</evidence>
<dbReference type="RefSeq" id="WP_072938052.1">
    <property type="nucleotide sequence ID" value="NZ_FQWO01000001.1"/>
</dbReference>
<keyword evidence="1" id="KW-0732">Signal</keyword>
<dbReference type="Proteomes" id="UP000184384">
    <property type="component" value="Unassembled WGS sequence"/>
</dbReference>